<name>A0ABV9FPP0_9NOCA</name>
<organism evidence="2 3">
    <name type="scientific">Rhodococcus kronopolitis</name>
    <dbReference type="NCBI Taxonomy" id="1460226"/>
    <lineage>
        <taxon>Bacteria</taxon>
        <taxon>Bacillati</taxon>
        <taxon>Actinomycetota</taxon>
        <taxon>Actinomycetes</taxon>
        <taxon>Mycobacteriales</taxon>
        <taxon>Nocardiaceae</taxon>
        <taxon>Rhodococcus</taxon>
    </lineage>
</organism>
<evidence type="ECO:0000313" key="2">
    <source>
        <dbReference type="EMBL" id="MFC4602467.1"/>
    </source>
</evidence>
<comment type="caution">
    <text evidence="2">The sequence shown here is derived from an EMBL/GenBank/DDBJ whole genome shotgun (WGS) entry which is preliminary data.</text>
</comment>
<feature type="region of interest" description="Disordered" evidence="1">
    <location>
        <begin position="28"/>
        <end position="71"/>
    </location>
</feature>
<evidence type="ECO:0000313" key="3">
    <source>
        <dbReference type="Proteomes" id="UP001595914"/>
    </source>
</evidence>
<protein>
    <submittedName>
        <fullName evidence="2">Uncharacterized protein</fullName>
    </submittedName>
</protein>
<dbReference type="RefSeq" id="WP_378413623.1">
    <property type="nucleotide sequence ID" value="NZ_JBHSFO010000001.1"/>
</dbReference>
<reference evidence="3" key="1">
    <citation type="journal article" date="2019" name="Int. J. Syst. Evol. Microbiol.">
        <title>The Global Catalogue of Microorganisms (GCM) 10K type strain sequencing project: providing services to taxonomists for standard genome sequencing and annotation.</title>
        <authorList>
            <consortium name="The Broad Institute Genomics Platform"/>
            <consortium name="The Broad Institute Genome Sequencing Center for Infectious Disease"/>
            <person name="Wu L."/>
            <person name="Ma J."/>
        </authorList>
    </citation>
    <scope>NUCLEOTIDE SEQUENCE [LARGE SCALE GENOMIC DNA]</scope>
    <source>
        <strain evidence="3">CCUG 54520</strain>
    </source>
</reference>
<accession>A0ABV9FPP0</accession>
<keyword evidence="3" id="KW-1185">Reference proteome</keyword>
<gene>
    <name evidence="2" type="ORF">ACFO6S_02050</name>
</gene>
<dbReference type="Proteomes" id="UP001595914">
    <property type="component" value="Unassembled WGS sequence"/>
</dbReference>
<proteinExistence type="predicted"/>
<sequence length="71" mass="7433">MSISLHNVHKVTEEYPEVIRDNRTIAQAVPPSIPGVPPDGRRPVPGAGRETAITTPERAGFGVPTGAHGGL</sequence>
<evidence type="ECO:0000256" key="1">
    <source>
        <dbReference type="SAM" id="MobiDB-lite"/>
    </source>
</evidence>
<dbReference type="EMBL" id="JBHSFO010000001">
    <property type="protein sequence ID" value="MFC4602467.1"/>
    <property type="molecule type" value="Genomic_DNA"/>
</dbReference>